<dbReference type="GO" id="GO:0005516">
    <property type="term" value="F:calmodulin binding"/>
    <property type="evidence" value="ECO:0007669"/>
    <property type="project" value="TreeGrafter"/>
</dbReference>
<feature type="non-terminal residue" evidence="5">
    <location>
        <position position="168"/>
    </location>
</feature>
<dbReference type="PANTHER" id="PTHR24346:SF77">
    <property type="entry name" value="SERINE THREONINE PROTEIN KINASE"/>
    <property type="match status" value="1"/>
</dbReference>
<evidence type="ECO:0000313" key="5">
    <source>
        <dbReference type="EMBL" id="KAK5973280.1"/>
    </source>
</evidence>
<dbReference type="InterPro" id="IPR011009">
    <property type="entry name" value="Kinase-like_dom_sf"/>
</dbReference>
<keyword evidence="5" id="KW-0418">Kinase</keyword>
<proteinExistence type="predicted"/>
<feature type="binding site" evidence="3">
    <location>
        <position position="112"/>
    </location>
    <ligand>
        <name>ATP</name>
        <dbReference type="ChEBI" id="CHEBI:30616"/>
    </ligand>
</feature>
<dbReference type="PROSITE" id="PS50011">
    <property type="entry name" value="PROTEIN_KINASE_DOM"/>
    <property type="match status" value="1"/>
</dbReference>
<evidence type="ECO:0000256" key="3">
    <source>
        <dbReference type="PROSITE-ProRule" id="PRU10141"/>
    </source>
</evidence>
<keyword evidence="6" id="KW-1185">Reference proteome</keyword>
<evidence type="ECO:0000259" key="4">
    <source>
        <dbReference type="PROSITE" id="PS50011"/>
    </source>
</evidence>
<accession>A0AAN8FA74</accession>
<dbReference type="GO" id="GO:0005524">
    <property type="term" value="F:ATP binding"/>
    <property type="evidence" value="ECO:0007669"/>
    <property type="project" value="UniProtKB-UniRule"/>
</dbReference>
<gene>
    <name evidence="5" type="ORF">GCK32_017780</name>
</gene>
<protein>
    <submittedName>
        <fullName evidence="5">Protein kinase domain-containing protein</fullName>
    </submittedName>
</protein>
<dbReference type="GO" id="GO:0035556">
    <property type="term" value="P:intracellular signal transduction"/>
    <property type="evidence" value="ECO:0007669"/>
    <property type="project" value="TreeGrafter"/>
</dbReference>
<keyword evidence="1 3" id="KW-0547">Nucleotide-binding</keyword>
<dbReference type="PANTHER" id="PTHR24346">
    <property type="entry name" value="MAP/MICROTUBULE AFFINITY-REGULATING KINASE"/>
    <property type="match status" value="1"/>
</dbReference>
<dbReference type="EMBL" id="WIXE01015672">
    <property type="protein sequence ID" value="KAK5973280.1"/>
    <property type="molecule type" value="Genomic_DNA"/>
</dbReference>
<evidence type="ECO:0000256" key="1">
    <source>
        <dbReference type="ARBA" id="ARBA00022741"/>
    </source>
</evidence>
<dbReference type="GO" id="GO:0005737">
    <property type="term" value="C:cytoplasm"/>
    <property type="evidence" value="ECO:0007669"/>
    <property type="project" value="TreeGrafter"/>
</dbReference>
<dbReference type="InterPro" id="IPR000719">
    <property type="entry name" value="Prot_kinase_dom"/>
</dbReference>
<dbReference type="InterPro" id="IPR017441">
    <property type="entry name" value="Protein_kinase_ATP_BS"/>
</dbReference>
<dbReference type="SUPFAM" id="SSF56112">
    <property type="entry name" value="Protein kinase-like (PK-like)"/>
    <property type="match status" value="1"/>
</dbReference>
<keyword evidence="2 3" id="KW-0067">ATP-binding</keyword>
<dbReference type="Pfam" id="PF00069">
    <property type="entry name" value="Pkinase"/>
    <property type="match status" value="1"/>
</dbReference>
<reference evidence="5 6" key="1">
    <citation type="submission" date="2019-10" db="EMBL/GenBank/DDBJ databases">
        <title>Assembly and Annotation for the nematode Trichostrongylus colubriformis.</title>
        <authorList>
            <person name="Martin J."/>
        </authorList>
    </citation>
    <scope>NUCLEOTIDE SEQUENCE [LARGE SCALE GENOMIC DNA]</scope>
    <source>
        <strain evidence="5">G859</strain>
        <tissue evidence="5">Whole worm</tissue>
    </source>
</reference>
<keyword evidence="5" id="KW-0808">Transferase</keyword>
<name>A0AAN8FA74_TRICO</name>
<dbReference type="Gene3D" id="3.30.200.20">
    <property type="entry name" value="Phosphorylase Kinase, domain 1"/>
    <property type="match status" value="1"/>
</dbReference>
<dbReference type="PROSITE" id="PS00107">
    <property type="entry name" value="PROTEIN_KINASE_ATP"/>
    <property type="match status" value="1"/>
</dbReference>
<evidence type="ECO:0000256" key="2">
    <source>
        <dbReference type="ARBA" id="ARBA00022840"/>
    </source>
</evidence>
<organism evidence="5 6">
    <name type="scientific">Trichostrongylus colubriformis</name>
    <name type="common">Black scour worm</name>
    <dbReference type="NCBI Taxonomy" id="6319"/>
    <lineage>
        <taxon>Eukaryota</taxon>
        <taxon>Metazoa</taxon>
        <taxon>Ecdysozoa</taxon>
        <taxon>Nematoda</taxon>
        <taxon>Chromadorea</taxon>
        <taxon>Rhabditida</taxon>
        <taxon>Rhabditina</taxon>
        <taxon>Rhabditomorpha</taxon>
        <taxon>Strongyloidea</taxon>
        <taxon>Trichostrongylidae</taxon>
        <taxon>Trichostrongylus</taxon>
    </lineage>
</organism>
<dbReference type="GO" id="GO:0004683">
    <property type="term" value="F:calcium/calmodulin-dependent protein kinase activity"/>
    <property type="evidence" value="ECO:0007669"/>
    <property type="project" value="TreeGrafter"/>
</dbReference>
<dbReference type="AlphaFoldDB" id="A0AAN8FA74"/>
<comment type="caution">
    <text evidence="5">The sequence shown here is derived from an EMBL/GenBank/DDBJ whole genome shotgun (WGS) entry which is preliminary data.</text>
</comment>
<evidence type="ECO:0000313" key="6">
    <source>
        <dbReference type="Proteomes" id="UP001331761"/>
    </source>
</evidence>
<sequence>MLGGDGERGGLSPRILLTAANMVRQQSDTTGVRRLVRGVAIEDDRASTSQLAPTMSPNLQRPTRHIKKVLQQRSESYMQLNQYRLMEEIGQGSYGIVKLAYNEEDKNLYALKVLDKIKLLKNFACFRAPPTRKSKASPTTHKNPLQLVQREIAILKKLSHPNVVKLVE</sequence>
<dbReference type="Proteomes" id="UP001331761">
    <property type="component" value="Unassembled WGS sequence"/>
</dbReference>
<feature type="domain" description="Protein kinase" evidence="4">
    <location>
        <begin position="83"/>
        <end position="168"/>
    </location>
</feature>